<sequence length="264" mass="31149">MRVKDTLNLGKTKFKMRGNLPVKEVERQKAWEENRVYEQRQKLNEGKPSFVLHDGPPYANGDIHMGHAMNKISKDIIVRYKSMTGYRAPYVPGWDTHGLPIEQKLTQAGYDRKKMSTNDFRKLCQEYAMKQVKRQMTEFKRLGVSGDWQHPYLTLQHEFEAAEVRVFGAFAKRGLIYKGKKRFTGHGHPNQLWLKPKLNITTLPHRQPFMVKKWSMVKVFLKMAKPIWWFGQRHLGRFRLPKGLQWMQTSTMRLFNRKAMIGSL</sequence>
<evidence type="ECO:0000313" key="11">
    <source>
        <dbReference type="Proteomes" id="UP000019488"/>
    </source>
</evidence>
<evidence type="ECO:0000259" key="9">
    <source>
        <dbReference type="Pfam" id="PF00133"/>
    </source>
</evidence>
<dbReference type="Pfam" id="PF00133">
    <property type="entry name" value="tRNA-synt_1"/>
    <property type="match status" value="1"/>
</dbReference>
<keyword evidence="6" id="KW-0648">Protein biosynthesis</keyword>
<name>X0P9J8_9LACO</name>
<dbReference type="InterPro" id="IPR001412">
    <property type="entry name" value="aa-tRNA-synth_I_CS"/>
</dbReference>
<dbReference type="eggNOG" id="COG0060">
    <property type="taxonomic scope" value="Bacteria"/>
</dbReference>
<evidence type="ECO:0000256" key="7">
    <source>
        <dbReference type="ARBA" id="ARBA00023146"/>
    </source>
</evidence>
<keyword evidence="7 10" id="KW-0030">Aminoacyl-tRNA synthetase</keyword>
<dbReference type="EMBL" id="BAKI01000004">
    <property type="protein sequence ID" value="GAF35774.1"/>
    <property type="molecule type" value="Genomic_DNA"/>
</dbReference>
<evidence type="ECO:0000256" key="5">
    <source>
        <dbReference type="ARBA" id="ARBA00022840"/>
    </source>
</evidence>
<evidence type="ECO:0000256" key="4">
    <source>
        <dbReference type="ARBA" id="ARBA00022741"/>
    </source>
</evidence>
<dbReference type="PANTHER" id="PTHR42765:SF1">
    <property type="entry name" value="ISOLEUCINE--TRNA LIGASE, MITOCHONDRIAL"/>
    <property type="match status" value="1"/>
</dbReference>
<dbReference type="GO" id="GO:0005829">
    <property type="term" value="C:cytosol"/>
    <property type="evidence" value="ECO:0007669"/>
    <property type="project" value="TreeGrafter"/>
</dbReference>
<evidence type="ECO:0000256" key="6">
    <source>
        <dbReference type="ARBA" id="ARBA00022917"/>
    </source>
</evidence>
<organism evidence="10 11">
    <name type="scientific">Lentilactobacillus farraginis DSM 18382 = JCM 14108</name>
    <dbReference type="NCBI Taxonomy" id="1423743"/>
    <lineage>
        <taxon>Bacteria</taxon>
        <taxon>Bacillati</taxon>
        <taxon>Bacillota</taxon>
        <taxon>Bacilli</taxon>
        <taxon>Lactobacillales</taxon>
        <taxon>Lactobacillaceae</taxon>
        <taxon>Lentilactobacillus</taxon>
    </lineage>
</organism>
<evidence type="ECO:0000256" key="2">
    <source>
        <dbReference type="ARBA" id="ARBA00022490"/>
    </source>
</evidence>
<dbReference type="InterPro" id="IPR014729">
    <property type="entry name" value="Rossmann-like_a/b/a_fold"/>
</dbReference>
<dbReference type="AlphaFoldDB" id="X0P9J8"/>
<dbReference type="SUPFAM" id="SSF52374">
    <property type="entry name" value="Nucleotidylyl transferase"/>
    <property type="match status" value="1"/>
</dbReference>
<dbReference type="GO" id="GO:0005524">
    <property type="term" value="F:ATP binding"/>
    <property type="evidence" value="ECO:0007669"/>
    <property type="project" value="UniProtKB-KW"/>
</dbReference>
<gene>
    <name evidence="10" type="ORF">JCM14108_679</name>
</gene>
<keyword evidence="3" id="KW-0436">Ligase</keyword>
<dbReference type="GO" id="GO:0006428">
    <property type="term" value="P:isoleucyl-tRNA aminoacylation"/>
    <property type="evidence" value="ECO:0007669"/>
    <property type="project" value="TreeGrafter"/>
</dbReference>
<evidence type="ECO:0000256" key="3">
    <source>
        <dbReference type="ARBA" id="ARBA00022598"/>
    </source>
</evidence>
<protein>
    <submittedName>
        <fullName evidence="10">Isoleucyl-tRNA synthetase</fullName>
    </submittedName>
</protein>
<dbReference type="InterPro" id="IPR050081">
    <property type="entry name" value="Ile-tRNA_ligase"/>
</dbReference>
<evidence type="ECO:0000256" key="8">
    <source>
        <dbReference type="ARBA" id="ARBA00048359"/>
    </source>
</evidence>
<evidence type="ECO:0000313" key="10">
    <source>
        <dbReference type="EMBL" id="GAF35774.1"/>
    </source>
</evidence>
<keyword evidence="5" id="KW-0067">ATP-binding</keyword>
<comment type="similarity">
    <text evidence="1">Belongs to the class-I aminoacyl-tRNA synthetase family. IleS type 1 subfamily.</text>
</comment>
<accession>X0P9J8</accession>
<comment type="catalytic activity">
    <reaction evidence="8">
        <text>tRNA(Ile) + L-isoleucine + ATP = L-isoleucyl-tRNA(Ile) + AMP + diphosphate</text>
        <dbReference type="Rhea" id="RHEA:11060"/>
        <dbReference type="Rhea" id="RHEA-COMP:9666"/>
        <dbReference type="Rhea" id="RHEA-COMP:9695"/>
        <dbReference type="ChEBI" id="CHEBI:30616"/>
        <dbReference type="ChEBI" id="CHEBI:33019"/>
        <dbReference type="ChEBI" id="CHEBI:58045"/>
        <dbReference type="ChEBI" id="CHEBI:78442"/>
        <dbReference type="ChEBI" id="CHEBI:78528"/>
        <dbReference type="ChEBI" id="CHEBI:456215"/>
        <dbReference type="EC" id="6.1.1.5"/>
    </reaction>
</comment>
<feature type="domain" description="Aminoacyl-tRNA synthetase class Ia" evidence="9">
    <location>
        <begin position="27"/>
        <end position="181"/>
    </location>
</feature>
<comment type="caution">
    <text evidence="10">The sequence shown here is derived from an EMBL/GenBank/DDBJ whole genome shotgun (WGS) entry which is preliminary data.</text>
</comment>
<dbReference type="FunFam" id="3.40.50.620:FF:000092">
    <property type="entry name" value="Isoleucine--tRNA ligase"/>
    <property type="match status" value="1"/>
</dbReference>
<keyword evidence="2" id="KW-0963">Cytoplasm</keyword>
<dbReference type="PANTHER" id="PTHR42765">
    <property type="entry name" value="SOLEUCYL-TRNA SYNTHETASE"/>
    <property type="match status" value="1"/>
</dbReference>
<dbReference type="Gene3D" id="3.40.50.620">
    <property type="entry name" value="HUPs"/>
    <property type="match status" value="1"/>
</dbReference>
<dbReference type="GO" id="GO:0004822">
    <property type="term" value="F:isoleucine-tRNA ligase activity"/>
    <property type="evidence" value="ECO:0007669"/>
    <property type="project" value="UniProtKB-EC"/>
</dbReference>
<evidence type="ECO:0000256" key="1">
    <source>
        <dbReference type="ARBA" id="ARBA00006887"/>
    </source>
</evidence>
<proteinExistence type="inferred from homology"/>
<dbReference type="Proteomes" id="UP000019488">
    <property type="component" value="Unassembled WGS sequence"/>
</dbReference>
<reference evidence="10" key="1">
    <citation type="journal article" date="2014" name="Genome Announc.">
        <title>Draft Genome Sequences of Two Lactobacillus Strains, L. farraginis JCM 14108T and L. composti JCM 14202T, Isolated from Compost of Distilled Shochu Residue.</title>
        <authorList>
            <person name="Yuki M."/>
            <person name="Oshima K."/>
            <person name="Suda W."/>
            <person name="Kitahara M."/>
            <person name="Kitamura K."/>
            <person name="Iida T."/>
            <person name="Hattori M."/>
            <person name="Ohkuma M."/>
        </authorList>
    </citation>
    <scope>NUCLEOTIDE SEQUENCE [LARGE SCALE GENOMIC DNA]</scope>
    <source>
        <strain evidence="10">JCM 14108</strain>
    </source>
</reference>
<keyword evidence="4" id="KW-0547">Nucleotide-binding</keyword>
<dbReference type="PROSITE" id="PS00178">
    <property type="entry name" value="AA_TRNA_LIGASE_I"/>
    <property type="match status" value="1"/>
</dbReference>
<dbReference type="InterPro" id="IPR002300">
    <property type="entry name" value="aa-tRNA-synth_Ia"/>
</dbReference>